<feature type="region of interest" description="Disordered" evidence="2">
    <location>
        <begin position="228"/>
        <end position="256"/>
    </location>
</feature>
<gene>
    <name evidence="5" type="primary">LOC107490194</name>
</gene>
<evidence type="ECO:0000259" key="3">
    <source>
        <dbReference type="PROSITE" id="PS50158"/>
    </source>
</evidence>
<feature type="compositionally biased region" description="Acidic residues" evidence="2">
    <location>
        <begin position="1"/>
        <end position="12"/>
    </location>
</feature>
<dbReference type="PANTHER" id="PTHR31286">
    <property type="entry name" value="GLYCINE-RICH CELL WALL STRUCTURAL PROTEIN 1.8-LIKE"/>
    <property type="match status" value="1"/>
</dbReference>
<sequence length="326" mass="38068">MVTEDYISDEDSMEHMEESQTPFNPNPVIEVSLEEYDEWCRPWKQALIVKPLGKNLNLQTMERWINRRWTKKEVVRVMDLVGGYFLVRFSNQEDYSHALFEGPWMIADHYLLVQRWRPLFIPQESEVKRVAVLIRIPNLPAELYNRYFLWKVEKSIGNMLKVDEHTSIHSRGKFARICVEVDLRKKLVTSFSTLGKYFRLEYEGLHLICFNCGRYGHKHDVCPKKIKEAKDRPQSQAATDEQNHRKGENATAAQGQPTTVNTINYFRKDLIAIENPEVMEVAIGTLKESHKHQSGETESDLTAINEESLYGPWMVVKKPQKKIGKN</sequence>
<reference evidence="4" key="1">
    <citation type="journal article" date="2016" name="Nat. Genet.">
        <title>The genome sequences of Arachis duranensis and Arachis ipaensis, the diploid ancestors of cultivated peanut.</title>
        <authorList>
            <person name="Bertioli D.J."/>
            <person name="Cannon S.B."/>
            <person name="Froenicke L."/>
            <person name="Huang G."/>
            <person name="Farmer A.D."/>
            <person name="Cannon E.K."/>
            <person name="Liu X."/>
            <person name="Gao D."/>
            <person name="Clevenger J."/>
            <person name="Dash S."/>
            <person name="Ren L."/>
            <person name="Moretzsohn M.C."/>
            <person name="Shirasawa K."/>
            <person name="Huang W."/>
            <person name="Vidigal B."/>
            <person name="Abernathy B."/>
            <person name="Chu Y."/>
            <person name="Niederhuth C.E."/>
            <person name="Umale P."/>
            <person name="Araujo A.C."/>
            <person name="Kozik A."/>
            <person name="Kim K.D."/>
            <person name="Burow M.D."/>
            <person name="Varshney R.K."/>
            <person name="Wang X."/>
            <person name="Zhang X."/>
            <person name="Barkley N."/>
            <person name="Guimaraes P.M."/>
            <person name="Isobe S."/>
            <person name="Guo B."/>
            <person name="Liao B."/>
            <person name="Stalker H.T."/>
            <person name="Schmitz R.J."/>
            <person name="Scheffler B.E."/>
            <person name="Leal-Bertioli S.C."/>
            <person name="Xun X."/>
            <person name="Jackson S.A."/>
            <person name="Michelmore R."/>
            <person name="Ozias-Akins P."/>
        </authorList>
    </citation>
    <scope>NUCLEOTIDE SEQUENCE [LARGE SCALE GENOMIC DNA]</scope>
    <source>
        <strain evidence="4">cv. V14167</strain>
    </source>
</reference>
<keyword evidence="1" id="KW-0863">Zinc-finger</keyword>
<dbReference type="InterPro" id="IPR025558">
    <property type="entry name" value="DUF4283"/>
</dbReference>
<evidence type="ECO:0000256" key="1">
    <source>
        <dbReference type="PROSITE-ProRule" id="PRU00047"/>
    </source>
</evidence>
<evidence type="ECO:0000313" key="4">
    <source>
        <dbReference type="Proteomes" id="UP000515211"/>
    </source>
</evidence>
<protein>
    <submittedName>
        <fullName evidence="5">Uncharacterized protein LOC107490194</fullName>
    </submittedName>
</protein>
<keyword evidence="1" id="KW-0862">Zinc</keyword>
<dbReference type="RefSeq" id="XP_015966454.1">
    <property type="nucleotide sequence ID" value="XM_016110968.1"/>
</dbReference>
<accession>A0A6P4DDL9</accession>
<dbReference type="OrthoDB" id="1001863at2759"/>
<dbReference type="GO" id="GO:0008270">
    <property type="term" value="F:zinc ion binding"/>
    <property type="evidence" value="ECO:0007669"/>
    <property type="project" value="UniProtKB-KW"/>
</dbReference>
<proteinExistence type="predicted"/>
<evidence type="ECO:0000313" key="5">
    <source>
        <dbReference type="RefSeq" id="XP_015966454.1"/>
    </source>
</evidence>
<dbReference type="Proteomes" id="UP000515211">
    <property type="component" value="Chromosome 5"/>
</dbReference>
<organism evidence="4 5">
    <name type="scientific">Arachis duranensis</name>
    <name type="common">Wild peanut</name>
    <dbReference type="NCBI Taxonomy" id="130453"/>
    <lineage>
        <taxon>Eukaryota</taxon>
        <taxon>Viridiplantae</taxon>
        <taxon>Streptophyta</taxon>
        <taxon>Embryophyta</taxon>
        <taxon>Tracheophyta</taxon>
        <taxon>Spermatophyta</taxon>
        <taxon>Magnoliopsida</taxon>
        <taxon>eudicotyledons</taxon>
        <taxon>Gunneridae</taxon>
        <taxon>Pentapetalae</taxon>
        <taxon>rosids</taxon>
        <taxon>fabids</taxon>
        <taxon>Fabales</taxon>
        <taxon>Fabaceae</taxon>
        <taxon>Papilionoideae</taxon>
        <taxon>50 kb inversion clade</taxon>
        <taxon>dalbergioids sensu lato</taxon>
        <taxon>Dalbergieae</taxon>
        <taxon>Pterocarpus clade</taxon>
        <taxon>Arachis</taxon>
    </lineage>
</organism>
<dbReference type="Pfam" id="PF14111">
    <property type="entry name" value="DUF4283"/>
    <property type="match status" value="1"/>
</dbReference>
<dbReference type="GeneID" id="107490194"/>
<dbReference type="PANTHER" id="PTHR31286:SF99">
    <property type="entry name" value="DUF4283 DOMAIN-CONTAINING PROTEIN"/>
    <property type="match status" value="1"/>
</dbReference>
<dbReference type="InterPro" id="IPR001878">
    <property type="entry name" value="Znf_CCHC"/>
</dbReference>
<keyword evidence="4" id="KW-1185">Reference proteome</keyword>
<keyword evidence="1" id="KW-0479">Metal-binding</keyword>
<dbReference type="PROSITE" id="PS50158">
    <property type="entry name" value="ZF_CCHC"/>
    <property type="match status" value="1"/>
</dbReference>
<reference evidence="5" key="2">
    <citation type="submission" date="2025-08" db="UniProtKB">
        <authorList>
            <consortium name="RefSeq"/>
        </authorList>
    </citation>
    <scope>IDENTIFICATION</scope>
    <source>
        <tissue evidence="5">Whole plant</tissue>
    </source>
</reference>
<dbReference type="KEGG" id="adu:107490194"/>
<feature type="domain" description="CCHC-type" evidence="3">
    <location>
        <begin position="209"/>
        <end position="224"/>
    </location>
</feature>
<dbReference type="SUPFAM" id="SSF57756">
    <property type="entry name" value="Retrovirus zinc finger-like domains"/>
    <property type="match status" value="1"/>
</dbReference>
<name>A0A6P4DDL9_ARADU</name>
<feature type="region of interest" description="Disordered" evidence="2">
    <location>
        <begin position="1"/>
        <end position="25"/>
    </location>
</feature>
<dbReference type="GO" id="GO:0003676">
    <property type="term" value="F:nucleic acid binding"/>
    <property type="evidence" value="ECO:0007669"/>
    <property type="project" value="InterPro"/>
</dbReference>
<dbReference type="AlphaFoldDB" id="A0A6P4DDL9"/>
<dbReference type="InterPro" id="IPR036875">
    <property type="entry name" value="Znf_CCHC_sf"/>
</dbReference>
<dbReference type="InterPro" id="IPR040256">
    <property type="entry name" value="At4g02000-like"/>
</dbReference>
<evidence type="ECO:0000256" key="2">
    <source>
        <dbReference type="SAM" id="MobiDB-lite"/>
    </source>
</evidence>